<protein>
    <submittedName>
        <fullName evidence="1">Glycosyl transferases group 1</fullName>
    </submittedName>
</protein>
<organism evidence="1 2">
    <name type="scientific">Aristaeella lactis</name>
    <dbReference type="NCBI Taxonomy" id="3046383"/>
    <lineage>
        <taxon>Bacteria</taxon>
        <taxon>Bacillati</taxon>
        <taxon>Bacillota</taxon>
        <taxon>Clostridia</taxon>
        <taxon>Eubacteriales</taxon>
        <taxon>Aristaeellaceae</taxon>
        <taxon>Aristaeella</taxon>
    </lineage>
</organism>
<dbReference type="Proteomes" id="UP000192328">
    <property type="component" value="Unassembled WGS sequence"/>
</dbReference>
<keyword evidence="1" id="KW-0808">Transferase</keyword>
<gene>
    <name evidence="1" type="ORF">SAMN06297397_2382</name>
</gene>
<sequence>MDVKTLLNRGKTRFRNWLASDLAIKKLVPASLRHRISGKVMDALATHTGVPAPYIPGKYPKGINLYGFFKAENGLAQGVKMYARALEEGNIPHTLLNTDFLDWLPQEDTTFDSRLETENRYAVNVMHVNPDQWQEACGMFPRSQFDGHYNIGIFQWELETAPADWKPMFDYVDEVWTPSEFTARTMRKETDKPVVPILYCIETPYDENLTRKDFGLSENDFLVLTMYDSNSYASRKNPGAAIDAFREAFGEKPEGVKLVIKISNPKPEDIAFVESRLDSGSYVLMTDRLERKQMNSLIRLCDVFLSLHRSEGFGLVLAEAMNLGTATVATNWSANTEFMPEGTACLVNYSRVPVGNTYQYEQEGLTWADPDVHEAAAWLKKLKEEPAFRNQIAEAGKKHIREQLSTAKCAEQMAARLDEIMLIQN</sequence>
<accession>A0AC61PNC9</accession>
<evidence type="ECO:0000313" key="2">
    <source>
        <dbReference type="Proteomes" id="UP000192328"/>
    </source>
</evidence>
<reference evidence="1" key="1">
    <citation type="submission" date="2017-04" db="EMBL/GenBank/DDBJ databases">
        <authorList>
            <person name="Varghese N."/>
            <person name="Submissions S."/>
        </authorList>
    </citation>
    <scope>NUCLEOTIDE SEQUENCE</scope>
    <source>
        <strain evidence="1">WTE2008</strain>
    </source>
</reference>
<proteinExistence type="predicted"/>
<name>A0AC61PNC9_9FIRM</name>
<keyword evidence="2" id="KW-1185">Reference proteome</keyword>
<evidence type="ECO:0000313" key="1">
    <source>
        <dbReference type="EMBL" id="SMC76503.1"/>
    </source>
</evidence>
<comment type="caution">
    <text evidence="1">The sequence shown here is derived from an EMBL/GenBank/DDBJ whole genome shotgun (WGS) entry which is preliminary data.</text>
</comment>
<dbReference type="EMBL" id="FWXZ01000005">
    <property type="protein sequence ID" value="SMC76503.1"/>
    <property type="molecule type" value="Genomic_DNA"/>
</dbReference>